<dbReference type="GO" id="GO:0006749">
    <property type="term" value="P:glutathione metabolic process"/>
    <property type="evidence" value="ECO:0007669"/>
    <property type="project" value="TreeGrafter"/>
</dbReference>
<dbReference type="GO" id="GO:0005777">
    <property type="term" value="C:peroxisome"/>
    <property type="evidence" value="ECO:0007669"/>
    <property type="project" value="TreeGrafter"/>
</dbReference>
<dbReference type="InterPro" id="IPR036249">
    <property type="entry name" value="Thioredoxin-like_sf"/>
</dbReference>
<keyword evidence="3" id="KW-1185">Reference proteome</keyword>
<dbReference type="SUPFAM" id="SSF52833">
    <property type="entry name" value="Thioredoxin-like"/>
    <property type="match status" value="1"/>
</dbReference>
<organism evidence="2 3">
    <name type="scientific">Pristionchus entomophagus</name>
    <dbReference type="NCBI Taxonomy" id="358040"/>
    <lineage>
        <taxon>Eukaryota</taxon>
        <taxon>Metazoa</taxon>
        <taxon>Ecdysozoa</taxon>
        <taxon>Nematoda</taxon>
        <taxon>Chromadorea</taxon>
        <taxon>Rhabditida</taxon>
        <taxon>Rhabditina</taxon>
        <taxon>Diplogasteromorpha</taxon>
        <taxon>Diplogasteroidea</taxon>
        <taxon>Neodiplogasteridae</taxon>
        <taxon>Pristionchus</taxon>
    </lineage>
</organism>
<reference evidence="2" key="1">
    <citation type="submission" date="2023-10" db="EMBL/GenBank/DDBJ databases">
        <title>Genome assembly of Pristionchus species.</title>
        <authorList>
            <person name="Yoshida K."/>
            <person name="Sommer R.J."/>
        </authorList>
    </citation>
    <scope>NUCLEOTIDE SEQUENCE</scope>
    <source>
        <strain evidence="2">RS0144</strain>
    </source>
</reference>
<dbReference type="Proteomes" id="UP001432027">
    <property type="component" value="Unassembled WGS sequence"/>
</dbReference>
<dbReference type="GO" id="GO:0004602">
    <property type="term" value="F:glutathione peroxidase activity"/>
    <property type="evidence" value="ECO:0007669"/>
    <property type="project" value="TreeGrafter"/>
</dbReference>
<dbReference type="EMBL" id="BTSX01000005">
    <property type="protein sequence ID" value="GMT02573.1"/>
    <property type="molecule type" value="Genomic_DNA"/>
</dbReference>
<evidence type="ECO:0000259" key="1">
    <source>
        <dbReference type="Pfam" id="PF01323"/>
    </source>
</evidence>
<gene>
    <name evidence="2" type="ORF">PENTCL1PPCAC_24747</name>
</gene>
<dbReference type="GO" id="GO:0005739">
    <property type="term" value="C:mitochondrion"/>
    <property type="evidence" value="ECO:0007669"/>
    <property type="project" value="TreeGrafter"/>
</dbReference>
<protein>
    <recommendedName>
        <fullName evidence="1">DSBA-like thioredoxin domain-containing protein</fullName>
    </recommendedName>
</protein>
<dbReference type="InterPro" id="IPR051924">
    <property type="entry name" value="GST_Kappa/NadH"/>
</dbReference>
<evidence type="ECO:0000313" key="3">
    <source>
        <dbReference type="Proteomes" id="UP001432027"/>
    </source>
</evidence>
<dbReference type="Gene3D" id="3.40.30.10">
    <property type="entry name" value="Glutaredoxin"/>
    <property type="match status" value="1"/>
</dbReference>
<dbReference type="InterPro" id="IPR001853">
    <property type="entry name" value="DSBA-like_thioredoxin_dom"/>
</dbReference>
<feature type="non-terminal residue" evidence="2">
    <location>
        <position position="1"/>
    </location>
</feature>
<evidence type="ECO:0000313" key="2">
    <source>
        <dbReference type="EMBL" id="GMT02573.1"/>
    </source>
</evidence>
<feature type="domain" description="DSBA-like thioredoxin" evidence="1">
    <location>
        <begin position="6"/>
        <end position="119"/>
    </location>
</feature>
<name>A0AAV5U864_9BILA</name>
<dbReference type="PANTHER" id="PTHR42943">
    <property type="entry name" value="GLUTATHIONE S-TRANSFERASE KAPPA"/>
    <property type="match status" value="1"/>
</dbReference>
<comment type="caution">
    <text evidence="2">The sequence shown here is derived from an EMBL/GenBank/DDBJ whole genome shotgun (WGS) entry which is preliminary data.</text>
</comment>
<sequence>DFITIIQTKSSLNANRLICAVQLAQPEKGEAVARALYHFLEVPSYFKIIIRNVIEVLSSCDVEDKHSLVFSVTSEKVKTMIKRNTVDAINSGCYGAPWTVVTLEDGRREVFFGSDRLHIIGHLMGCQIDAPLVSSL</sequence>
<dbReference type="Pfam" id="PF01323">
    <property type="entry name" value="DSBA"/>
    <property type="match status" value="1"/>
</dbReference>
<dbReference type="PANTHER" id="PTHR42943:SF2">
    <property type="entry name" value="GLUTATHIONE S-TRANSFERASE KAPPA 1"/>
    <property type="match status" value="1"/>
</dbReference>
<dbReference type="GO" id="GO:0004364">
    <property type="term" value="F:glutathione transferase activity"/>
    <property type="evidence" value="ECO:0007669"/>
    <property type="project" value="TreeGrafter"/>
</dbReference>
<proteinExistence type="predicted"/>
<dbReference type="AlphaFoldDB" id="A0AAV5U864"/>
<accession>A0AAV5U864</accession>